<feature type="coiled-coil region" evidence="6">
    <location>
        <begin position="155"/>
        <end position="182"/>
    </location>
</feature>
<evidence type="ECO:0000256" key="7">
    <source>
        <dbReference type="SAM" id="Phobius"/>
    </source>
</evidence>
<accession>A0ABS2RAF8</accession>
<dbReference type="InterPro" id="IPR056374">
    <property type="entry name" value="DesK/YvfT_N"/>
</dbReference>
<dbReference type="SUPFAM" id="SSF55874">
    <property type="entry name" value="ATPase domain of HSP90 chaperone/DNA topoisomerase II/histidine kinase"/>
    <property type="match status" value="1"/>
</dbReference>
<dbReference type="Gene3D" id="3.30.565.10">
    <property type="entry name" value="Histidine kinase-like ATPase, C-terminal domain"/>
    <property type="match status" value="1"/>
</dbReference>
<proteinExistence type="predicted"/>
<dbReference type="Pfam" id="PF07730">
    <property type="entry name" value="HisKA_3"/>
    <property type="match status" value="1"/>
</dbReference>
<evidence type="ECO:0000259" key="8">
    <source>
        <dbReference type="SMART" id="SM00387"/>
    </source>
</evidence>
<feature type="domain" description="Histidine kinase/HSP90-like ATPase" evidence="8">
    <location>
        <begin position="276"/>
        <end position="365"/>
    </location>
</feature>
<gene>
    <name evidence="9" type="ORF">JOC94_003190</name>
</gene>
<keyword evidence="7" id="KW-0472">Membrane</keyword>
<dbReference type="RefSeq" id="WP_077113888.1">
    <property type="nucleotide sequence ID" value="NZ_JAFBFH010000023.1"/>
</dbReference>
<keyword evidence="10" id="KW-1185">Reference proteome</keyword>
<protein>
    <recommendedName>
        <fullName evidence="2">histidine kinase</fullName>
        <ecNumber evidence="2">2.7.13.3</ecNumber>
    </recommendedName>
</protein>
<keyword evidence="6" id="KW-0175">Coiled coil</keyword>
<sequence length="374" mass="42623">MSRTFEIFPKRYGFFPYIFLIYLMMPAYYISRTEGWKALLGWGLLLLFLITYRQLYIQLDTQKTFTFWLVVQIITMIFLTLWYSPYHLFLGFFSAHFIGWFKHKKEFYIGLIGLATALAIGVAISIVQGINTLYFLPFVAIMLVSPFGLRSMNKSMELEKQLDEANEQIRVLIKREERVRIARDLHDTLGHTLSLITLQSQLVQRLSEKDPIRAKAEAKEIEITSRSALRQVRELVSSMRAITIKEELADMQRIINAAGMQFIVKGEEDVADIPLLQQNILGMCLKEAGTNIVKHSKAKHCTVYIERGRGKITITVQDDGGGIDQQNMNGNGLSGMKERLSLIDGKLTIQSNAGTTVKMQVPIVMKQDEEGAVI</sequence>
<dbReference type="EC" id="2.7.13.3" evidence="2"/>
<feature type="transmembrane region" description="Helical" evidence="7">
    <location>
        <begin position="133"/>
        <end position="152"/>
    </location>
</feature>
<dbReference type="InterPro" id="IPR050482">
    <property type="entry name" value="Sensor_HK_TwoCompSys"/>
</dbReference>
<evidence type="ECO:0000256" key="4">
    <source>
        <dbReference type="ARBA" id="ARBA00022777"/>
    </source>
</evidence>
<organism evidence="9 10">
    <name type="scientific">Siminovitchia thermophila</name>
    <dbReference type="NCBI Taxonomy" id="1245522"/>
    <lineage>
        <taxon>Bacteria</taxon>
        <taxon>Bacillati</taxon>
        <taxon>Bacillota</taxon>
        <taxon>Bacilli</taxon>
        <taxon>Bacillales</taxon>
        <taxon>Bacillaceae</taxon>
        <taxon>Siminovitchia</taxon>
    </lineage>
</organism>
<evidence type="ECO:0000313" key="10">
    <source>
        <dbReference type="Proteomes" id="UP000823485"/>
    </source>
</evidence>
<keyword evidence="7" id="KW-0812">Transmembrane</keyword>
<evidence type="ECO:0000256" key="2">
    <source>
        <dbReference type="ARBA" id="ARBA00012438"/>
    </source>
</evidence>
<dbReference type="Pfam" id="PF23540">
    <property type="entry name" value="DesK_N"/>
    <property type="match status" value="1"/>
</dbReference>
<evidence type="ECO:0000256" key="5">
    <source>
        <dbReference type="ARBA" id="ARBA00023012"/>
    </source>
</evidence>
<dbReference type="SMART" id="SM00387">
    <property type="entry name" value="HATPase_c"/>
    <property type="match status" value="1"/>
</dbReference>
<feature type="transmembrane region" description="Helical" evidence="7">
    <location>
        <begin position="12"/>
        <end position="31"/>
    </location>
</feature>
<dbReference type="InterPro" id="IPR003594">
    <property type="entry name" value="HATPase_dom"/>
</dbReference>
<feature type="transmembrane region" description="Helical" evidence="7">
    <location>
        <begin position="65"/>
        <end position="86"/>
    </location>
</feature>
<keyword evidence="7" id="KW-1133">Transmembrane helix</keyword>
<dbReference type="PANTHER" id="PTHR24421">
    <property type="entry name" value="NITRATE/NITRITE SENSOR PROTEIN NARX-RELATED"/>
    <property type="match status" value="1"/>
</dbReference>
<dbReference type="GO" id="GO:0004673">
    <property type="term" value="F:protein histidine kinase activity"/>
    <property type="evidence" value="ECO:0007669"/>
    <property type="project" value="UniProtKB-EC"/>
</dbReference>
<dbReference type="Gene3D" id="1.20.5.1930">
    <property type="match status" value="1"/>
</dbReference>
<feature type="transmembrane region" description="Helical" evidence="7">
    <location>
        <begin position="107"/>
        <end position="127"/>
    </location>
</feature>
<dbReference type="CDD" id="cd16917">
    <property type="entry name" value="HATPase_UhpB-NarQ-NarX-like"/>
    <property type="match status" value="1"/>
</dbReference>
<dbReference type="Pfam" id="PF02518">
    <property type="entry name" value="HATPase_c"/>
    <property type="match status" value="1"/>
</dbReference>
<keyword evidence="5" id="KW-0902">Two-component regulatory system</keyword>
<evidence type="ECO:0000256" key="3">
    <source>
        <dbReference type="ARBA" id="ARBA00022679"/>
    </source>
</evidence>
<feature type="transmembrane region" description="Helical" evidence="7">
    <location>
        <begin position="38"/>
        <end position="59"/>
    </location>
</feature>
<name>A0ABS2RAF8_9BACI</name>
<dbReference type="PANTHER" id="PTHR24421:SF63">
    <property type="entry name" value="SENSOR HISTIDINE KINASE DESK"/>
    <property type="match status" value="1"/>
</dbReference>
<evidence type="ECO:0000256" key="6">
    <source>
        <dbReference type="SAM" id="Coils"/>
    </source>
</evidence>
<reference evidence="9 10" key="1">
    <citation type="submission" date="2021-01" db="EMBL/GenBank/DDBJ databases">
        <title>Genomic Encyclopedia of Type Strains, Phase IV (KMG-IV): sequencing the most valuable type-strain genomes for metagenomic binning, comparative biology and taxonomic classification.</title>
        <authorList>
            <person name="Goeker M."/>
        </authorList>
    </citation>
    <scope>NUCLEOTIDE SEQUENCE [LARGE SCALE GENOMIC DNA]</scope>
    <source>
        <strain evidence="9 10">DSM 105453</strain>
    </source>
</reference>
<dbReference type="EMBL" id="JAFBFH010000023">
    <property type="protein sequence ID" value="MBM7716179.1"/>
    <property type="molecule type" value="Genomic_DNA"/>
</dbReference>
<comment type="catalytic activity">
    <reaction evidence="1">
        <text>ATP + protein L-histidine = ADP + protein N-phospho-L-histidine.</text>
        <dbReference type="EC" id="2.7.13.3"/>
    </reaction>
</comment>
<dbReference type="InterPro" id="IPR036890">
    <property type="entry name" value="HATPase_C_sf"/>
</dbReference>
<evidence type="ECO:0000313" key="9">
    <source>
        <dbReference type="EMBL" id="MBM7716179.1"/>
    </source>
</evidence>
<evidence type="ECO:0000256" key="1">
    <source>
        <dbReference type="ARBA" id="ARBA00000085"/>
    </source>
</evidence>
<keyword evidence="4 9" id="KW-0418">Kinase</keyword>
<keyword evidence="3 9" id="KW-0808">Transferase</keyword>
<dbReference type="Proteomes" id="UP000823485">
    <property type="component" value="Unassembled WGS sequence"/>
</dbReference>
<dbReference type="InterPro" id="IPR011712">
    <property type="entry name" value="Sig_transdc_His_kin_sub3_dim/P"/>
</dbReference>
<comment type="caution">
    <text evidence="9">The sequence shown here is derived from an EMBL/GenBank/DDBJ whole genome shotgun (WGS) entry which is preliminary data.</text>
</comment>